<dbReference type="AlphaFoldDB" id="A0AAD4ELE5"/>
<name>A0AAD4ELE5_9AGAM</name>
<dbReference type="EMBL" id="JABBWK010000001">
    <property type="protein sequence ID" value="KAG1908347.1"/>
    <property type="molecule type" value="Genomic_DNA"/>
</dbReference>
<dbReference type="InterPro" id="IPR046521">
    <property type="entry name" value="DUF6698"/>
</dbReference>
<accession>A0AAD4ELE5</accession>
<feature type="non-terminal residue" evidence="1">
    <location>
        <position position="121"/>
    </location>
</feature>
<evidence type="ECO:0000313" key="2">
    <source>
        <dbReference type="Proteomes" id="UP001195769"/>
    </source>
</evidence>
<dbReference type="GeneID" id="64667884"/>
<gene>
    <name evidence="1" type="ORF">F5891DRAFT_908241</name>
</gene>
<dbReference type="RefSeq" id="XP_041233922.1">
    <property type="nucleotide sequence ID" value="XM_041373586.1"/>
</dbReference>
<keyword evidence="2" id="KW-1185">Reference proteome</keyword>
<dbReference type="Proteomes" id="UP001195769">
    <property type="component" value="Unassembled WGS sequence"/>
</dbReference>
<organism evidence="1 2">
    <name type="scientific">Suillus fuscotomentosus</name>
    <dbReference type="NCBI Taxonomy" id="1912939"/>
    <lineage>
        <taxon>Eukaryota</taxon>
        <taxon>Fungi</taxon>
        <taxon>Dikarya</taxon>
        <taxon>Basidiomycota</taxon>
        <taxon>Agaricomycotina</taxon>
        <taxon>Agaricomycetes</taxon>
        <taxon>Agaricomycetidae</taxon>
        <taxon>Boletales</taxon>
        <taxon>Suillineae</taxon>
        <taxon>Suillaceae</taxon>
        <taxon>Suillus</taxon>
    </lineage>
</organism>
<protein>
    <submittedName>
        <fullName evidence="1">Uncharacterized protein</fullName>
    </submittedName>
</protein>
<reference evidence="1" key="1">
    <citation type="journal article" date="2020" name="New Phytol.">
        <title>Comparative genomics reveals dynamic genome evolution in host specialist ectomycorrhizal fungi.</title>
        <authorList>
            <person name="Lofgren L.A."/>
            <person name="Nguyen N.H."/>
            <person name="Vilgalys R."/>
            <person name="Ruytinx J."/>
            <person name="Liao H.L."/>
            <person name="Branco S."/>
            <person name="Kuo A."/>
            <person name="LaButti K."/>
            <person name="Lipzen A."/>
            <person name="Andreopoulos W."/>
            <person name="Pangilinan J."/>
            <person name="Riley R."/>
            <person name="Hundley H."/>
            <person name="Na H."/>
            <person name="Barry K."/>
            <person name="Grigoriev I.V."/>
            <person name="Stajich J.E."/>
            <person name="Kennedy P.G."/>
        </authorList>
    </citation>
    <scope>NUCLEOTIDE SEQUENCE</scope>
    <source>
        <strain evidence="1">FC203</strain>
    </source>
</reference>
<comment type="caution">
    <text evidence="1">The sequence shown here is derived from an EMBL/GenBank/DDBJ whole genome shotgun (WGS) entry which is preliminary data.</text>
</comment>
<sequence length="121" mass="13483">MGVNHPQLAGMLCLIKHLAAYRENPKKYVYSIYSLQSGHIKMHAAAWPAFAYEGDSPGENFNPLDMQNGLFKGYLMKQHIFKGPSSALANDGEVVTTRSGNTKLHNMLKVDAEHVAYTFIQ</sequence>
<proteinExistence type="predicted"/>
<evidence type="ECO:0000313" key="1">
    <source>
        <dbReference type="EMBL" id="KAG1908347.1"/>
    </source>
</evidence>
<dbReference type="Pfam" id="PF20414">
    <property type="entry name" value="DUF6698"/>
    <property type="match status" value="1"/>
</dbReference>